<keyword evidence="5" id="KW-1185">Reference proteome</keyword>
<evidence type="ECO:0000259" key="3">
    <source>
        <dbReference type="SMART" id="SM00894"/>
    </source>
</evidence>
<protein>
    <submittedName>
        <fullName evidence="4">DUF1524 domain-containing protein</fullName>
    </submittedName>
</protein>
<reference evidence="5" key="1">
    <citation type="journal article" date="2019" name="Int. J. Syst. Evol. Microbiol.">
        <title>The Global Catalogue of Microorganisms (GCM) 10K type strain sequencing project: providing services to taxonomists for standard genome sequencing and annotation.</title>
        <authorList>
            <consortium name="The Broad Institute Genomics Platform"/>
            <consortium name="The Broad Institute Genome Sequencing Center for Infectious Disease"/>
            <person name="Wu L."/>
            <person name="Ma J."/>
        </authorList>
    </citation>
    <scope>NUCLEOTIDE SEQUENCE [LARGE SCALE GENOMIC DNA]</scope>
    <source>
        <strain evidence="5">JCM 16378</strain>
    </source>
</reference>
<accession>A0ABP6H063</accession>
<dbReference type="Pfam" id="PF05901">
    <property type="entry name" value="Excalibur"/>
    <property type="match status" value="1"/>
</dbReference>
<dbReference type="InterPro" id="IPR011089">
    <property type="entry name" value="GmrSD_C"/>
</dbReference>
<gene>
    <name evidence="4" type="ORF">GCM10009867_12980</name>
</gene>
<proteinExistence type="predicted"/>
<evidence type="ECO:0000313" key="5">
    <source>
        <dbReference type="Proteomes" id="UP001501326"/>
    </source>
</evidence>
<dbReference type="PANTHER" id="PTHR24094:SF15">
    <property type="entry name" value="AMP-DEPENDENT SYNTHETASE_LIGASE DOMAIN-CONTAINING PROTEIN-RELATED"/>
    <property type="match status" value="1"/>
</dbReference>
<feature type="region of interest" description="Disordered" evidence="1">
    <location>
        <begin position="41"/>
        <end position="89"/>
    </location>
</feature>
<dbReference type="Pfam" id="PF07510">
    <property type="entry name" value="GmrSD_C"/>
    <property type="match status" value="1"/>
</dbReference>
<keyword evidence="2" id="KW-0732">Signal</keyword>
<feature type="compositionally biased region" description="Acidic residues" evidence="1">
    <location>
        <begin position="339"/>
        <end position="356"/>
    </location>
</feature>
<feature type="signal peptide" evidence="2">
    <location>
        <begin position="1"/>
        <end position="35"/>
    </location>
</feature>
<dbReference type="PANTHER" id="PTHR24094">
    <property type="entry name" value="SECRETED PROTEIN"/>
    <property type="match status" value="1"/>
</dbReference>
<name>A0ABP6H063_9MICO</name>
<sequence>MLCLLMIRRPDSCWPAFAGLVLLVATTSGCMPANADSPAFSTLTGSVDPEGRQPTAASAVPAGTTGPASTTSPEPAPRPSAPTTTVRPGTAVTTLAVLRVKGRAPMTGYDRGEFGQAWADTDRNGCDTRNDILRRDLAPFTLKAGTNGCLVLTGTLLDPYTGKKIGFVRGSGTSSAVQVDHVVALSDAWQKGAQQWSTARRTAFANDPLNLLAVDGPTNARKGDGDAATWLPPRKAVRCSYVARQVAVKHRYGLWVTAAERDAVIRVLSSCPGQALPRASASVPLGGGRVTTGPAPTRAAASPTPSGTKTRSSETDPRFGTCREANAAGYGPYRRGADPEYDWYQDRDDDGLVCER</sequence>
<dbReference type="SMART" id="SM00894">
    <property type="entry name" value="Excalibur"/>
    <property type="match status" value="1"/>
</dbReference>
<dbReference type="InterPro" id="IPR008613">
    <property type="entry name" value="Excalibur_Ca-bd_domain"/>
</dbReference>
<dbReference type="EMBL" id="BAAARN010000001">
    <property type="protein sequence ID" value="GAA2733961.1"/>
    <property type="molecule type" value="Genomic_DNA"/>
</dbReference>
<evidence type="ECO:0000256" key="2">
    <source>
        <dbReference type="SAM" id="SignalP"/>
    </source>
</evidence>
<evidence type="ECO:0000256" key="1">
    <source>
        <dbReference type="SAM" id="MobiDB-lite"/>
    </source>
</evidence>
<feature type="domain" description="Excalibur calcium-binding" evidence="3">
    <location>
        <begin position="318"/>
        <end position="355"/>
    </location>
</feature>
<feature type="compositionally biased region" description="Low complexity" evidence="1">
    <location>
        <begin position="291"/>
        <end position="308"/>
    </location>
</feature>
<dbReference type="Proteomes" id="UP001501326">
    <property type="component" value="Unassembled WGS sequence"/>
</dbReference>
<organism evidence="4 5">
    <name type="scientific">Pedococcus aerophilus</name>
    <dbReference type="NCBI Taxonomy" id="436356"/>
    <lineage>
        <taxon>Bacteria</taxon>
        <taxon>Bacillati</taxon>
        <taxon>Actinomycetota</taxon>
        <taxon>Actinomycetes</taxon>
        <taxon>Micrococcales</taxon>
        <taxon>Intrasporangiaceae</taxon>
        <taxon>Pedococcus</taxon>
    </lineage>
</organism>
<feature type="region of interest" description="Disordered" evidence="1">
    <location>
        <begin position="278"/>
        <end position="356"/>
    </location>
</feature>
<feature type="chain" id="PRO_5047043315" evidence="2">
    <location>
        <begin position="36"/>
        <end position="356"/>
    </location>
</feature>
<comment type="caution">
    <text evidence="4">The sequence shown here is derived from an EMBL/GenBank/DDBJ whole genome shotgun (WGS) entry which is preliminary data.</text>
</comment>
<evidence type="ECO:0000313" key="4">
    <source>
        <dbReference type="EMBL" id="GAA2733961.1"/>
    </source>
</evidence>